<dbReference type="PANTHER" id="PTHR37309:SF1">
    <property type="entry name" value="SLR0284 PROTEIN"/>
    <property type="match status" value="1"/>
</dbReference>
<feature type="transmembrane region" description="Helical" evidence="1">
    <location>
        <begin position="30"/>
        <end position="47"/>
    </location>
</feature>
<dbReference type="InterPro" id="IPR007165">
    <property type="entry name" value="Phage_holin_4_2"/>
</dbReference>
<dbReference type="AlphaFoldDB" id="A0A948X2V2"/>
<dbReference type="PANTHER" id="PTHR37309">
    <property type="entry name" value="SLR0284 PROTEIN"/>
    <property type="match status" value="1"/>
</dbReference>
<comment type="caution">
    <text evidence="2">The sequence shown here is derived from an EMBL/GenBank/DDBJ whole genome shotgun (WGS) entry which is preliminary data.</text>
</comment>
<keyword evidence="1" id="KW-1133">Transmembrane helix</keyword>
<accession>A0A948X2V2</accession>
<evidence type="ECO:0000256" key="1">
    <source>
        <dbReference type="SAM" id="Phobius"/>
    </source>
</evidence>
<proteinExistence type="predicted"/>
<dbReference type="Pfam" id="PF04020">
    <property type="entry name" value="Phage_holin_4_2"/>
    <property type="match status" value="1"/>
</dbReference>
<feature type="transmembrane region" description="Helical" evidence="1">
    <location>
        <begin position="7"/>
        <end position="24"/>
    </location>
</feature>
<reference evidence="2" key="2">
    <citation type="submission" date="2021-04" db="EMBL/GenBank/DDBJ databases">
        <authorList>
            <person name="Gilroy R."/>
        </authorList>
    </citation>
    <scope>NUCLEOTIDE SEQUENCE</scope>
    <source>
        <strain evidence="2">F6-6636</strain>
    </source>
</reference>
<dbReference type="EMBL" id="JAHLFS010000029">
    <property type="protein sequence ID" value="MBU3851460.1"/>
    <property type="molecule type" value="Genomic_DNA"/>
</dbReference>
<reference evidence="2" key="1">
    <citation type="journal article" date="2021" name="PeerJ">
        <title>Extensive microbial diversity within the chicken gut microbiome revealed by metagenomics and culture.</title>
        <authorList>
            <person name="Gilroy R."/>
            <person name="Ravi A."/>
            <person name="Getino M."/>
            <person name="Pursley I."/>
            <person name="Horton D.L."/>
            <person name="Alikhan N.F."/>
            <person name="Baker D."/>
            <person name="Gharbi K."/>
            <person name="Hall N."/>
            <person name="Watson M."/>
            <person name="Adriaenssens E.M."/>
            <person name="Foster-Nyarko E."/>
            <person name="Jarju S."/>
            <person name="Secka A."/>
            <person name="Antonio M."/>
            <person name="Oren A."/>
            <person name="Chaudhuri R.R."/>
            <person name="La Ragione R."/>
            <person name="Hildebrand F."/>
            <person name="Pallen M.J."/>
        </authorList>
    </citation>
    <scope>NUCLEOTIDE SEQUENCE</scope>
    <source>
        <strain evidence="2">F6-6636</strain>
    </source>
</reference>
<feature type="transmembrane region" description="Helical" evidence="1">
    <location>
        <begin position="59"/>
        <end position="86"/>
    </location>
</feature>
<organism evidence="2 3">
    <name type="scientific">Candidatus Paralactobacillus gallistercoris</name>
    <dbReference type="NCBI Taxonomy" id="2838724"/>
    <lineage>
        <taxon>Bacteria</taxon>
        <taxon>Bacillati</taxon>
        <taxon>Bacillota</taxon>
        <taxon>Bacilli</taxon>
        <taxon>Lactobacillales</taxon>
        <taxon>Lactobacillaceae</taxon>
        <taxon>Lactobacillus</taxon>
    </lineage>
</organism>
<evidence type="ECO:0000313" key="2">
    <source>
        <dbReference type="EMBL" id="MBU3851460.1"/>
    </source>
</evidence>
<protein>
    <submittedName>
        <fullName evidence="2">Phage holin family protein</fullName>
    </submittedName>
</protein>
<gene>
    <name evidence="2" type="ORF">H9901_02015</name>
</gene>
<keyword evidence="1" id="KW-0472">Membrane</keyword>
<evidence type="ECO:0000313" key="3">
    <source>
        <dbReference type="Proteomes" id="UP000777303"/>
    </source>
</evidence>
<feature type="transmembrane region" description="Helical" evidence="1">
    <location>
        <begin position="92"/>
        <end position="113"/>
    </location>
</feature>
<keyword evidence="1" id="KW-0812">Transmembrane</keyword>
<sequence>MYFWRRIFLNMFLFLALAGLLPTMFHVASIWVALGASVVLALFNMLVKPILSLLSLPITLLTLGLFGIVINGVMLELTAAFINAWVPGSFTFSSFGATLIVAILLSFANNVIIGHFME</sequence>
<dbReference type="Proteomes" id="UP000777303">
    <property type="component" value="Unassembled WGS sequence"/>
</dbReference>
<name>A0A948X2V2_9LACO</name>